<organism evidence="1 2">
    <name type="scientific">Bacillus salacetis</name>
    <dbReference type="NCBI Taxonomy" id="2315464"/>
    <lineage>
        <taxon>Bacteria</taxon>
        <taxon>Bacillati</taxon>
        <taxon>Bacillota</taxon>
        <taxon>Bacilli</taxon>
        <taxon>Bacillales</taxon>
        <taxon>Bacillaceae</taxon>
        <taxon>Bacillus</taxon>
    </lineage>
</organism>
<keyword evidence="2" id="KW-1185">Reference proteome</keyword>
<sequence length="63" mass="6681">FNLLDGLAYDPEGLGAGAGLIKSGSGRPAPYGLGASAGNKEHEEQTVSFNPRAEWGFLYFYTD</sequence>
<name>A0A3A1QWX1_9BACI</name>
<evidence type="ECO:0000313" key="1">
    <source>
        <dbReference type="EMBL" id="RIW32255.1"/>
    </source>
</evidence>
<dbReference type="AlphaFoldDB" id="A0A3A1QWX1"/>
<accession>A0A3A1QWX1</accession>
<protein>
    <submittedName>
        <fullName evidence="1">Uncharacterized protein</fullName>
    </submittedName>
</protein>
<evidence type="ECO:0000313" key="2">
    <source>
        <dbReference type="Proteomes" id="UP000265801"/>
    </source>
</evidence>
<dbReference type="Proteomes" id="UP000265801">
    <property type="component" value="Unassembled WGS sequence"/>
</dbReference>
<comment type="caution">
    <text evidence="1">The sequence shown here is derived from an EMBL/GenBank/DDBJ whole genome shotgun (WGS) entry which is preliminary data.</text>
</comment>
<gene>
    <name evidence="1" type="ORF">D3H55_13340</name>
</gene>
<proteinExistence type="predicted"/>
<dbReference type="EMBL" id="QXIR01000018">
    <property type="protein sequence ID" value="RIW32255.1"/>
    <property type="molecule type" value="Genomic_DNA"/>
</dbReference>
<dbReference type="RefSeq" id="WP_205685481.1">
    <property type="nucleotide sequence ID" value="NZ_QXIR01000018.1"/>
</dbReference>
<feature type="non-terminal residue" evidence="1">
    <location>
        <position position="1"/>
    </location>
</feature>
<reference evidence="1 2" key="1">
    <citation type="submission" date="2018-09" db="EMBL/GenBank/DDBJ databases">
        <title>Bacillus saliacetes sp. nov., isolated from Thai shrimp paste (Ka-pi).</title>
        <authorList>
            <person name="Daroonpunt R."/>
            <person name="Tanasupawat S."/>
            <person name="Yiamsombut S."/>
        </authorList>
    </citation>
    <scope>NUCLEOTIDE SEQUENCE [LARGE SCALE GENOMIC DNA]</scope>
    <source>
        <strain evidence="1 2">SKP7-4</strain>
    </source>
</reference>